<name>A0A6G8FIM3_9MICO</name>
<dbReference type="InterPro" id="IPR038475">
    <property type="entry name" value="RecG_C_sf"/>
</dbReference>
<dbReference type="EMBL" id="CP049934">
    <property type="protein sequence ID" value="QIM15902.1"/>
    <property type="molecule type" value="Genomic_DNA"/>
</dbReference>
<organism evidence="2 3">
    <name type="scientific">Leucobacter insecticola</name>
    <dbReference type="NCBI Taxonomy" id="2714934"/>
    <lineage>
        <taxon>Bacteria</taxon>
        <taxon>Bacillati</taxon>
        <taxon>Actinomycetota</taxon>
        <taxon>Actinomycetes</taxon>
        <taxon>Micrococcales</taxon>
        <taxon>Microbacteriaceae</taxon>
        <taxon>Leucobacter</taxon>
    </lineage>
</organism>
<dbReference type="InterPro" id="IPR011991">
    <property type="entry name" value="ArsR-like_HTH"/>
</dbReference>
<sequence>MLPADADRALELPADEAVSRLLELPENQWFERKSGAIKATDFAVPLIAMANSEGGMVVVGLSEGKVSPVSDAAANNLRQAVSAIDMLMPQRRKLTESGRFEAVQMIPKEAWLEGLVNAVVHRSYSIGGDHIRVEIFPNRVEITSPGRFPGAMRLLDTMRMAQRPLGTGQILELAGLARPTVIRHLQRLRDAGLITWQGDSPSDPRATWHLN</sequence>
<feature type="domain" description="HTH arsR-type" evidence="1">
    <location>
        <begin position="160"/>
        <end position="194"/>
    </location>
</feature>
<reference evidence="2 3" key="1">
    <citation type="submission" date="2020-03" db="EMBL/GenBank/DDBJ databases">
        <title>Leucobacter sp. nov., isolated from beetles.</title>
        <authorList>
            <person name="Hyun D.-W."/>
            <person name="Bae J.-W."/>
        </authorList>
    </citation>
    <scope>NUCLEOTIDE SEQUENCE [LARGE SCALE GENOMIC DNA]</scope>
    <source>
        <strain evidence="2 3">HDW9B</strain>
    </source>
</reference>
<accession>A0A6G8FIM3</accession>
<dbReference type="Pfam" id="PF01022">
    <property type="entry name" value="HTH_5"/>
    <property type="match status" value="1"/>
</dbReference>
<protein>
    <submittedName>
        <fullName evidence="2">ArsR family transcriptional regulator</fullName>
    </submittedName>
</protein>
<keyword evidence="3" id="KW-1185">Reference proteome</keyword>
<dbReference type="CDD" id="cd00090">
    <property type="entry name" value="HTH_ARSR"/>
    <property type="match status" value="1"/>
</dbReference>
<dbReference type="GO" id="GO:0003700">
    <property type="term" value="F:DNA-binding transcription factor activity"/>
    <property type="evidence" value="ECO:0007669"/>
    <property type="project" value="InterPro"/>
</dbReference>
<dbReference type="RefSeq" id="WP_166322400.1">
    <property type="nucleotide sequence ID" value="NZ_CP049934.1"/>
</dbReference>
<dbReference type="PANTHER" id="PTHR30595">
    <property type="entry name" value="GLPR-RELATED TRANSCRIPTIONAL REPRESSOR"/>
    <property type="match status" value="1"/>
</dbReference>
<dbReference type="Pfam" id="PF13749">
    <property type="entry name" value="HATPase_c_4"/>
    <property type="match status" value="1"/>
</dbReference>
<dbReference type="KEGG" id="lins:G7067_04870"/>
<dbReference type="Proteomes" id="UP000501387">
    <property type="component" value="Chromosome"/>
</dbReference>
<dbReference type="InterPro" id="IPR036390">
    <property type="entry name" value="WH_DNA-bd_sf"/>
</dbReference>
<dbReference type="InterPro" id="IPR001845">
    <property type="entry name" value="HTH_ArsR_DNA-bd_dom"/>
</dbReference>
<gene>
    <name evidence="2" type="ORF">G7067_04870</name>
</gene>
<dbReference type="AlphaFoldDB" id="A0A6G8FIM3"/>
<dbReference type="PANTHER" id="PTHR30595:SF6">
    <property type="entry name" value="SCHLAFEN ALBA-2 DOMAIN-CONTAINING PROTEIN"/>
    <property type="match status" value="1"/>
</dbReference>
<dbReference type="SUPFAM" id="SSF46785">
    <property type="entry name" value="Winged helix' DNA-binding domain"/>
    <property type="match status" value="1"/>
</dbReference>
<proteinExistence type="predicted"/>
<evidence type="ECO:0000313" key="3">
    <source>
        <dbReference type="Proteomes" id="UP000501387"/>
    </source>
</evidence>
<dbReference type="Gene3D" id="3.30.565.60">
    <property type="match status" value="1"/>
</dbReference>
<evidence type="ECO:0000259" key="1">
    <source>
        <dbReference type="Pfam" id="PF01022"/>
    </source>
</evidence>
<evidence type="ECO:0000313" key="2">
    <source>
        <dbReference type="EMBL" id="QIM15902.1"/>
    </source>
</evidence>